<organism evidence="3 4">
    <name type="scientific">Pedobacter yonginense</name>
    <dbReference type="NCBI Taxonomy" id="651869"/>
    <lineage>
        <taxon>Bacteria</taxon>
        <taxon>Pseudomonadati</taxon>
        <taxon>Bacteroidota</taxon>
        <taxon>Sphingobacteriia</taxon>
        <taxon>Sphingobacteriales</taxon>
        <taxon>Sphingobacteriaceae</taxon>
        <taxon>Pedobacter</taxon>
    </lineage>
</organism>
<protein>
    <submittedName>
        <fullName evidence="3">Serine/threonine protein kinase</fullName>
    </submittedName>
</protein>
<keyword evidence="1" id="KW-0472">Membrane</keyword>
<keyword evidence="4" id="KW-1185">Reference proteome</keyword>
<keyword evidence="3" id="KW-0808">Transferase</keyword>
<dbReference type="OrthoDB" id="9803895at2"/>
<keyword evidence="1" id="KW-1133">Transmembrane helix</keyword>
<sequence>MSKFIDYLKTRSFRNNVIAAILTVVGLLLIAFFSLRYYTKHGEGLNVPLVKGLTFEQAVIKLEEAGLKYEVDSVFIMDQPPGIVIDQDPDPNTFVKDNRTIYLTINAGKTPNTKFPDIEFKSLREAQAIIESSRLKLGDTTYKPDVSRDVVLQASFGGQPIKAGEIIPVGSRIDLVLGDGRGSEEVDIPQLIGLTMDEAKFSLKGSNLMLGDILYDGPITDSANAVIVKQDPMLVDSLTKVSIGTRINITLSNKQQP</sequence>
<feature type="transmembrane region" description="Helical" evidence="1">
    <location>
        <begin position="17"/>
        <end position="35"/>
    </location>
</feature>
<feature type="domain" description="PASTA" evidence="2">
    <location>
        <begin position="182"/>
        <end position="253"/>
    </location>
</feature>
<dbReference type="SMART" id="SM00740">
    <property type="entry name" value="PASTA"/>
    <property type="match status" value="3"/>
</dbReference>
<keyword evidence="3" id="KW-0418">Kinase</keyword>
<evidence type="ECO:0000259" key="2">
    <source>
        <dbReference type="PROSITE" id="PS51178"/>
    </source>
</evidence>
<dbReference type="InterPro" id="IPR005543">
    <property type="entry name" value="PASTA_dom"/>
</dbReference>
<dbReference type="CDD" id="cd06577">
    <property type="entry name" value="PASTA_pknB"/>
    <property type="match status" value="3"/>
</dbReference>
<dbReference type="Gene3D" id="3.30.10.20">
    <property type="match status" value="3"/>
</dbReference>
<keyword evidence="1" id="KW-0812">Transmembrane</keyword>
<dbReference type="AlphaFoldDB" id="A0A317EQB8"/>
<reference evidence="3 4" key="1">
    <citation type="submission" date="2018-05" db="EMBL/GenBank/DDBJ databases">
        <title>Pedobacter paludis sp. nov., isolated from wetland soil.</title>
        <authorList>
            <person name="Zhang Y."/>
            <person name="Wang G."/>
        </authorList>
    </citation>
    <scope>NUCLEOTIDE SEQUENCE [LARGE SCALE GENOMIC DNA]</scope>
    <source>
        <strain evidence="3 4">KCTC22721</strain>
    </source>
</reference>
<comment type="caution">
    <text evidence="3">The sequence shown here is derived from an EMBL/GenBank/DDBJ whole genome shotgun (WGS) entry which is preliminary data.</text>
</comment>
<dbReference type="GO" id="GO:0004674">
    <property type="term" value="F:protein serine/threonine kinase activity"/>
    <property type="evidence" value="ECO:0007669"/>
    <property type="project" value="UniProtKB-KW"/>
</dbReference>
<accession>A0A317EQB8</accession>
<keyword evidence="3" id="KW-0723">Serine/threonine-protein kinase</keyword>
<evidence type="ECO:0000313" key="3">
    <source>
        <dbReference type="EMBL" id="PWS29090.1"/>
    </source>
</evidence>
<dbReference type="Proteomes" id="UP000245379">
    <property type="component" value="Unassembled WGS sequence"/>
</dbReference>
<gene>
    <name evidence="3" type="ORF">DHW03_04465</name>
</gene>
<proteinExistence type="predicted"/>
<evidence type="ECO:0000313" key="4">
    <source>
        <dbReference type="Proteomes" id="UP000245379"/>
    </source>
</evidence>
<feature type="domain" description="PASTA" evidence="2">
    <location>
        <begin position="41"/>
        <end position="107"/>
    </location>
</feature>
<dbReference type="RefSeq" id="WP_109924519.1">
    <property type="nucleotide sequence ID" value="NZ_QGNZ01000001.1"/>
</dbReference>
<dbReference type="EMBL" id="QGNZ01000001">
    <property type="protein sequence ID" value="PWS29090.1"/>
    <property type="molecule type" value="Genomic_DNA"/>
</dbReference>
<dbReference type="Pfam" id="PF03793">
    <property type="entry name" value="PASTA"/>
    <property type="match status" value="1"/>
</dbReference>
<evidence type="ECO:0000256" key="1">
    <source>
        <dbReference type="SAM" id="Phobius"/>
    </source>
</evidence>
<name>A0A317EQB8_9SPHI</name>
<dbReference type="PROSITE" id="PS51178">
    <property type="entry name" value="PASTA"/>
    <property type="match status" value="2"/>
</dbReference>